<proteinExistence type="predicted"/>
<protein>
    <submittedName>
        <fullName evidence="1">Uncharacterized protein</fullName>
    </submittedName>
</protein>
<organism evidence="1 2">
    <name type="scientific">Schizopora paradoxa</name>
    <dbReference type="NCBI Taxonomy" id="27342"/>
    <lineage>
        <taxon>Eukaryota</taxon>
        <taxon>Fungi</taxon>
        <taxon>Dikarya</taxon>
        <taxon>Basidiomycota</taxon>
        <taxon>Agaricomycotina</taxon>
        <taxon>Agaricomycetes</taxon>
        <taxon>Hymenochaetales</taxon>
        <taxon>Schizoporaceae</taxon>
        <taxon>Schizopora</taxon>
    </lineage>
</organism>
<dbReference type="Proteomes" id="UP000053477">
    <property type="component" value="Unassembled WGS sequence"/>
</dbReference>
<name>A0A0H2R5T1_9AGAM</name>
<evidence type="ECO:0000313" key="1">
    <source>
        <dbReference type="EMBL" id="KLO07145.1"/>
    </source>
</evidence>
<sequence>MFELPVVDGTCGGTSAGMRPELYEGLPLVTLAGDKGTDVEHLLRAAYERQYYYRDDDATKLEIFVVLLRMRTKYDFKHIRRDLIKQAAKFYPMDQIGFELALCLGGKIFDLDRGECPFALLKVMFETNVDVMLPILYYSCCPFYMDHILTETQTLPSEGLRTLLIGKKSSILA</sequence>
<dbReference type="EMBL" id="KQ086157">
    <property type="protein sequence ID" value="KLO07145.1"/>
    <property type="molecule type" value="Genomic_DNA"/>
</dbReference>
<dbReference type="InParanoid" id="A0A0H2R5T1"/>
<dbReference type="AlphaFoldDB" id="A0A0H2R5T1"/>
<gene>
    <name evidence="1" type="ORF">SCHPADRAFT_662166</name>
</gene>
<accession>A0A0H2R5T1</accession>
<keyword evidence="2" id="KW-1185">Reference proteome</keyword>
<evidence type="ECO:0000313" key="2">
    <source>
        <dbReference type="Proteomes" id="UP000053477"/>
    </source>
</evidence>
<reference evidence="1 2" key="1">
    <citation type="submission" date="2015-04" db="EMBL/GenBank/DDBJ databases">
        <title>Complete genome sequence of Schizopora paradoxa KUC8140, a cosmopolitan wood degrader in East Asia.</title>
        <authorList>
            <consortium name="DOE Joint Genome Institute"/>
            <person name="Min B."/>
            <person name="Park H."/>
            <person name="Jang Y."/>
            <person name="Kim J.-J."/>
            <person name="Kim K.H."/>
            <person name="Pangilinan J."/>
            <person name="Lipzen A."/>
            <person name="Riley R."/>
            <person name="Grigoriev I.V."/>
            <person name="Spatafora J.W."/>
            <person name="Choi I.-G."/>
        </authorList>
    </citation>
    <scope>NUCLEOTIDE SEQUENCE [LARGE SCALE GENOMIC DNA]</scope>
    <source>
        <strain evidence="1 2">KUC8140</strain>
    </source>
</reference>